<dbReference type="RefSeq" id="WP_262601196.1">
    <property type="nucleotide sequence ID" value="NZ_CP103300.1"/>
</dbReference>
<dbReference type="EMBL" id="CP103300">
    <property type="protein sequence ID" value="UYM18432.1"/>
    <property type="molecule type" value="Genomic_DNA"/>
</dbReference>
<reference evidence="1" key="1">
    <citation type="submission" date="2022-10" db="EMBL/GenBank/DDBJ databases">
        <title>Completed Genome Sequence of two octocoral isolated bacterium, Endozoicomonas euniceicola EF212T and Endozoicomonas gorgoniicola PS125T.</title>
        <authorList>
            <person name="Chiou Y.-J."/>
            <person name="Chen Y.-H."/>
        </authorList>
    </citation>
    <scope>NUCLEOTIDE SEQUENCE</scope>
    <source>
        <strain evidence="1">EF212</strain>
    </source>
</reference>
<accession>A0ABY6H070</accession>
<proteinExistence type="predicted"/>
<organism evidence="1 2">
    <name type="scientific">Endozoicomonas euniceicola</name>
    <dbReference type="NCBI Taxonomy" id="1234143"/>
    <lineage>
        <taxon>Bacteria</taxon>
        <taxon>Pseudomonadati</taxon>
        <taxon>Pseudomonadota</taxon>
        <taxon>Gammaproteobacteria</taxon>
        <taxon>Oceanospirillales</taxon>
        <taxon>Endozoicomonadaceae</taxon>
        <taxon>Endozoicomonas</taxon>
    </lineage>
</organism>
<gene>
    <name evidence="1" type="ORF">NX720_11190</name>
</gene>
<evidence type="ECO:0000313" key="2">
    <source>
        <dbReference type="Proteomes" id="UP001163255"/>
    </source>
</evidence>
<sequence length="147" mass="15766">MLQYSVQSMDQVRMMTGTSPFAHFPGLTGKDGISTSVSVLEASKYATNFKTFAASGCKYVYLIDAMGMAGFVVPDKQGPFLTENSEICFLSSIPNTSVVGVVCSDGPYLIFNSLTLSCLNLAVNPEYWSGCEKGLAAAKKVVELFNT</sequence>
<keyword evidence="2" id="KW-1185">Reference proteome</keyword>
<name>A0ABY6H070_9GAMM</name>
<evidence type="ECO:0000313" key="1">
    <source>
        <dbReference type="EMBL" id="UYM18432.1"/>
    </source>
</evidence>
<dbReference type="Proteomes" id="UP001163255">
    <property type="component" value="Chromosome"/>
</dbReference>
<protein>
    <submittedName>
        <fullName evidence="1">Uncharacterized protein</fullName>
    </submittedName>
</protein>